<dbReference type="InterPro" id="IPR005286">
    <property type="entry name" value="Cell_div_FtsE"/>
</dbReference>
<keyword evidence="12" id="KW-1185">Reference proteome</keyword>
<dbReference type="PROSITE" id="PS50893">
    <property type="entry name" value="ABC_TRANSPORTER_2"/>
    <property type="match status" value="1"/>
</dbReference>
<protein>
    <recommendedName>
        <fullName evidence="2 9">Cell division ATP-binding protein FtsE</fullName>
    </recommendedName>
</protein>
<evidence type="ECO:0000259" key="10">
    <source>
        <dbReference type="PROSITE" id="PS50893"/>
    </source>
</evidence>
<accession>A0ABP4TF58</accession>
<dbReference type="PROSITE" id="PS00211">
    <property type="entry name" value="ABC_TRANSPORTER_1"/>
    <property type="match status" value="1"/>
</dbReference>
<dbReference type="SUPFAM" id="SSF52540">
    <property type="entry name" value="P-loop containing nucleoside triphosphate hydrolases"/>
    <property type="match status" value="1"/>
</dbReference>
<keyword evidence="4 9" id="KW-0132">Cell division</keyword>
<keyword evidence="5 9" id="KW-0547">Nucleotide-binding</keyword>
<dbReference type="InterPro" id="IPR017871">
    <property type="entry name" value="ABC_transporter-like_CS"/>
</dbReference>
<keyword evidence="8 9" id="KW-0131">Cell cycle</keyword>
<keyword evidence="6 9" id="KW-0067">ATP-binding</keyword>
<evidence type="ECO:0000256" key="7">
    <source>
        <dbReference type="ARBA" id="ARBA00023136"/>
    </source>
</evidence>
<comment type="subunit">
    <text evidence="9">Homodimer. Forms a membrane-associated complex with FtsX.</text>
</comment>
<dbReference type="SMART" id="SM00382">
    <property type="entry name" value="AAA"/>
    <property type="match status" value="1"/>
</dbReference>
<evidence type="ECO:0000256" key="4">
    <source>
        <dbReference type="ARBA" id="ARBA00022618"/>
    </source>
</evidence>
<keyword evidence="3 9" id="KW-1003">Cell membrane</keyword>
<dbReference type="GO" id="GO:0051301">
    <property type="term" value="P:cell division"/>
    <property type="evidence" value="ECO:0007669"/>
    <property type="project" value="UniProtKB-KW"/>
</dbReference>
<dbReference type="InterPro" id="IPR027417">
    <property type="entry name" value="P-loop_NTPase"/>
</dbReference>
<gene>
    <name evidence="9 11" type="primary">ftsE</name>
    <name evidence="11" type="ORF">GCM10009765_40290</name>
</gene>
<dbReference type="InterPro" id="IPR003593">
    <property type="entry name" value="AAA+_ATPase"/>
</dbReference>
<comment type="caution">
    <text evidence="11">The sequence shown here is derived from an EMBL/GenBank/DDBJ whole genome shotgun (WGS) entry which is preliminary data.</text>
</comment>
<dbReference type="PANTHER" id="PTHR24220">
    <property type="entry name" value="IMPORT ATP-BINDING PROTEIN"/>
    <property type="match status" value="1"/>
</dbReference>
<organism evidence="11 12">
    <name type="scientific">Fodinicola feengrottensis</name>
    <dbReference type="NCBI Taxonomy" id="435914"/>
    <lineage>
        <taxon>Bacteria</taxon>
        <taxon>Bacillati</taxon>
        <taxon>Actinomycetota</taxon>
        <taxon>Actinomycetes</taxon>
        <taxon>Mycobacteriales</taxon>
        <taxon>Fodinicola</taxon>
    </lineage>
</organism>
<name>A0ABP4TF58_9ACTN</name>
<evidence type="ECO:0000256" key="5">
    <source>
        <dbReference type="ARBA" id="ARBA00022741"/>
    </source>
</evidence>
<evidence type="ECO:0000256" key="2">
    <source>
        <dbReference type="ARBA" id="ARBA00020019"/>
    </source>
</evidence>
<comment type="subcellular location">
    <subcellularLocation>
        <location evidence="9">Cell membrane</location>
        <topology evidence="9">Peripheral membrane protein</topology>
        <orientation evidence="9">Cytoplasmic side</orientation>
    </subcellularLocation>
</comment>
<dbReference type="PANTHER" id="PTHR24220:SF470">
    <property type="entry name" value="CELL DIVISION ATP-BINDING PROTEIN FTSE"/>
    <property type="match status" value="1"/>
</dbReference>
<evidence type="ECO:0000256" key="8">
    <source>
        <dbReference type="ARBA" id="ARBA00023306"/>
    </source>
</evidence>
<dbReference type="Pfam" id="PF00005">
    <property type="entry name" value="ABC_tran"/>
    <property type="match status" value="1"/>
</dbReference>
<sequence>MPVMNQSGGSSAISMEHVTKNYSKSGRPALDDVNVRVSKGEFVFFIGPTGSGKSTFMKLLLKEENPTRGKVTLAGRDLSQVRGWKVPRMRRSVGCVFQDFRLLPTKTAAENVGFALEVIGKPANVVRRVVPEVLQLVGLEGKEGRLPHQLSGGEQQRVAIARAFVNRPLVLLADEPTGNLDPDTSIEIMRLLDRINRTGTTVVMATHDSNIVNQMRRRVVELDRGRIVRDQARGVYG</sequence>
<evidence type="ECO:0000313" key="11">
    <source>
        <dbReference type="EMBL" id="GAA1686714.1"/>
    </source>
</evidence>
<evidence type="ECO:0000256" key="3">
    <source>
        <dbReference type="ARBA" id="ARBA00022475"/>
    </source>
</evidence>
<evidence type="ECO:0000256" key="1">
    <source>
        <dbReference type="ARBA" id="ARBA00005417"/>
    </source>
</evidence>
<dbReference type="GO" id="GO:0005524">
    <property type="term" value="F:ATP binding"/>
    <property type="evidence" value="ECO:0007669"/>
    <property type="project" value="UniProtKB-KW"/>
</dbReference>
<keyword evidence="7 9" id="KW-0472">Membrane</keyword>
<evidence type="ECO:0000256" key="9">
    <source>
        <dbReference type="RuleBase" id="RU365094"/>
    </source>
</evidence>
<comment type="similarity">
    <text evidence="1 9">Belongs to the ABC transporter superfamily.</text>
</comment>
<dbReference type="EMBL" id="BAAANY010000014">
    <property type="protein sequence ID" value="GAA1686714.1"/>
    <property type="molecule type" value="Genomic_DNA"/>
</dbReference>
<reference evidence="12" key="1">
    <citation type="journal article" date="2019" name="Int. J. Syst. Evol. Microbiol.">
        <title>The Global Catalogue of Microorganisms (GCM) 10K type strain sequencing project: providing services to taxonomists for standard genome sequencing and annotation.</title>
        <authorList>
            <consortium name="The Broad Institute Genomics Platform"/>
            <consortium name="The Broad Institute Genome Sequencing Center for Infectious Disease"/>
            <person name="Wu L."/>
            <person name="Ma J."/>
        </authorList>
    </citation>
    <scope>NUCLEOTIDE SEQUENCE [LARGE SCALE GENOMIC DNA]</scope>
    <source>
        <strain evidence="12">JCM 14718</strain>
    </source>
</reference>
<evidence type="ECO:0000313" key="12">
    <source>
        <dbReference type="Proteomes" id="UP001500618"/>
    </source>
</evidence>
<evidence type="ECO:0000256" key="6">
    <source>
        <dbReference type="ARBA" id="ARBA00022840"/>
    </source>
</evidence>
<dbReference type="InterPro" id="IPR003439">
    <property type="entry name" value="ABC_transporter-like_ATP-bd"/>
</dbReference>
<proteinExistence type="inferred from homology"/>
<dbReference type="InterPro" id="IPR015854">
    <property type="entry name" value="ABC_transpr_LolD-like"/>
</dbReference>
<dbReference type="Proteomes" id="UP001500618">
    <property type="component" value="Unassembled WGS sequence"/>
</dbReference>
<dbReference type="Gene3D" id="3.40.50.300">
    <property type="entry name" value="P-loop containing nucleotide triphosphate hydrolases"/>
    <property type="match status" value="1"/>
</dbReference>
<dbReference type="NCBIfam" id="TIGR02673">
    <property type="entry name" value="FtsE"/>
    <property type="match status" value="1"/>
</dbReference>
<feature type="domain" description="ABC transporter" evidence="10">
    <location>
        <begin position="13"/>
        <end position="236"/>
    </location>
</feature>
<comment type="function">
    <text evidence="9">Part of the ABC transporter FtsEX involved in cellular division.</text>
</comment>